<evidence type="ECO:0000256" key="13">
    <source>
        <dbReference type="ARBA" id="ARBA00023145"/>
    </source>
</evidence>
<sequence length="602" mass="63670">MGLLKAASVLLALASTATSIPTWGNPFNSQDIYKNSVVESLSAPPRGWVKDETKYVDKDDAKIRLRMHLVNQDMDKFYELALSIATPGHHKYGSHMSQKAIDAIIAPRDESGEMVMSWLESAGLRDQASFSARGDSVIIETSVAQIEKLLDAKYEAFVNTETQETVLRTLEFSLPSVLKGHVDTVQPTTFFGFRAYKSSISAVRPLDDSTIAAKVKAEAAASVDAVKGCSSYVDPTCLANLYSFSSAEDYTSGKMGIGGFLEQYAIKSDLVTFLKDYAVEGNTGESFTCVSVNDGECPTSASEAGDEANLDVQYARSITESIPLTYYSTGGLGEWEGSGTNTNEPYVEFLEYLLDLDDSDLPNTLSISYGDDEQTVPDDYAVQACDLFSQLGARGVSILVASGDSGVGSSGECTLDGEAQFATAFPASCPWVTTVGGTTGQSPESAWTDSGGGFSYLFSQPSYQADAVKTWLATGTADSVSKYFNSSGRGYPDVSAQATDFVIVVDGSSELVDGTSCATPTFASVIQLVNSDRVANGKSGLGFLNPWLYSNATSGLTDITSGSNSGCPKISGAGFKAVTGWDPVTGLGTPVFTSLLALSSDA</sequence>
<dbReference type="SUPFAM" id="SSF52743">
    <property type="entry name" value="Subtilisin-like"/>
    <property type="match status" value="1"/>
</dbReference>
<feature type="binding site" evidence="15">
    <location>
        <position position="558"/>
    </location>
    <ligand>
        <name>Ca(2+)</name>
        <dbReference type="ChEBI" id="CHEBI:29108"/>
    </ligand>
</feature>
<dbReference type="SUPFAM" id="SSF54897">
    <property type="entry name" value="Protease propeptides/inhibitors"/>
    <property type="match status" value="1"/>
</dbReference>
<protein>
    <recommendedName>
        <fullName evidence="4">tripeptidyl-peptidase II</fullName>
        <ecNumber evidence="4">3.4.14.10</ecNumber>
    </recommendedName>
</protein>
<proteinExistence type="predicted"/>
<dbReference type="EC" id="3.4.14.10" evidence="4"/>
<dbReference type="FunFam" id="3.40.50.200:FF:000015">
    <property type="entry name" value="Tripeptidyl peptidase A"/>
    <property type="match status" value="1"/>
</dbReference>
<dbReference type="GO" id="GO:0046872">
    <property type="term" value="F:metal ion binding"/>
    <property type="evidence" value="ECO:0007669"/>
    <property type="project" value="UniProtKB-UniRule"/>
</dbReference>
<dbReference type="Proteomes" id="UP000078576">
    <property type="component" value="Unassembled WGS sequence"/>
</dbReference>
<name>A0A194V616_CYTMA</name>
<evidence type="ECO:0000256" key="9">
    <source>
        <dbReference type="ARBA" id="ARBA00022801"/>
    </source>
</evidence>
<keyword evidence="10 15" id="KW-0720">Serine protease</keyword>
<evidence type="ECO:0000313" key="19">
    <source>
        <dbReference type="Proteomes" id="UP000078576"/>
    </source>
</evidence>
<dbReference type="PANTHER" id="PTHR14218">
    <property type="entry name" value="PROTEASE S8 TRIPEPTIDYL PEPTIDASE I CLN2"/>
    <property type="match status" value="1"/>
</dbReference>
<keyword evidence="7 15" id="KW-0479">Metal-binding</keyword>
<feature type="domain" description="Peptidase S53" evidence="17">
    <location>
        <begin position="232"/>
        <end position="602"/>
    </location>
</feature>
<dbReference type="GO" id="GO:0004252">
    <property type="term" value="F:serine-type endopeptidase activity"/>
    <property type="evidence" value="ECO:0007669"/>
    <property type="project" value="UniProtKB-UniRule"/>
</dbReference>
<dbReference type="PANTHER" id="PTHR14218:SF10">
    <property type="entry name" value="PEPTIDASE S53 DOMAIN-CONTAINING PROTEIN"/>
    <property type="match status" value="1"/>
</dbReference>
<feature type="binding site" evidence="15">
    <location>
        <position position="559"/>
    </location>
    <ligand>
        <name>Ca(2+)</name>
        <dbReference type="ChEBI" id="CHEBI:29108"/>
    </ligand>
</feature>
<dbReference type="GO" id="GO:0008240">
    <property type="term" value="F:tripeptidyl-peptidase activity"/>
    <property type="evidence" value="ECO:0007669"/>
    <property type="project" value="UniProtKB-EC"/>
</dbReference>
<evidence type="ECO:0000256" key="5">
    <source>
        <dbReference type="ARBA" id="ARBA00022525"/>
    </source>
</evidence>
<evidence type="ECO:0000256" key="14">
    <source>
        <dbReference type="ARBA" id="ARBA00023180"/>
    </source>
</evidence>
<evidence type="ECO:0000256" key="8">
    <source>
        <dbReference type="ARBA" id="ARBA00022729"/>
    </source>
</evidence>
<keyword evidence="9 15" id="KW-0378">Hydrolase</keyword>
<dbReference type="InterPro" id="IPR030400">
    <property type="entry name" value="Sedolisin_dom"/>
</dbReference>
<keyword evidence="12" id="KW-0843">Virulence</keyword>
<comment type="catalytic activity">
    <reaction evidence="1">
        <text>Release of an N-terminal tripeptide from a polypeptide.</text>
        <dbReference type="EC" id="3.4.14.10"/>
    </reaction>
</comment>
<evidence type="ECO:0000259" key="17">
    <source>
        <dbReference type="PROSITE" id="PS51695"/>
    </source>
</evidence>
<evidence type="ECO:0000256" key="3">
    <source>
        <dbReference type="ARBA" id="ARBA00004239"/>
    </source>
</evidence>
<evidence type="ECO:0000256" key="2">
    <source>
        <dbReference type="ARBA" id="ARBA00002451"/>
    </source>
</evidence>
<dbReference type="Pfam" id="PF00082">
    <property type="entry name" value="Peptidase_S8"/>
    <property type="match status" value="1"/>
</dbReference>
<comment type="cofactor">
    <cofactor evidence="15">
        <name>Ca(2+)</name>
        <dbReference type="ChEBI" id="CHEBI:29108"/>
    </cofactor>
    <text evidence="15">Binds 1 Ca(2+) ion per subunit.</text>
</comment>
<dbReference type="EMBL" id="KN714729">
    <property type="protein sequence ID" value="KUI59359.1"/>
    <property type="molecule type" value="Genomic_DNA"/>
</dbReference>
<keyword evidence="13" id="KW-0865">Zymogen</keyword>
<organism evidence="18 19">
    <name type="scientific">Cytospora mali</name>
    <name type="common">Apple Valsa canker fungus</name>
    <name type="synonym">Valsa mali</name>
    <dbReference type="NCBI Taxonomy" id="578113"/>
    <lineage>
        <taxon>Eukaryota</taxon>
        <taxon>Fungi</taxon>
        <taxon>Dikarya</taxon>
        <taxon>Ascomycota</taxon>
        <taxon>Pezizomycotina</taxon>
        <taxon>Sordariomycetes</taxon>
        <taxon>Sordariomycetidae</taxon>
        <taxon>Diaporthales</taxon>
        <taxon>Cytosporaceae</taxon>
        <taxon>Cytospora</taxon>
    </lineage>
</organism>
<dbReference type="CDD" id="cd11377">
    <property type="entry name" value="Pro-peptidase_S53"/>
    <property type="match status" value="1"/>
</dbReference>
<dbReference type="Gene3D" id="3.40.50.200">
    <property type="entry name" value="Peptidase S8/S53 domain"/>
    <property type="match status" value="1"/>
</dbReference>
<evidence type="ECO:0000313" key="18">
    <source>
        <dbReference type="EMBL" id="KUI59359.1"/>
    </source>
</evidence>
<comment type="subcellular location">
    <subcellularLocation>
        <location evidence="3">Secreted</location>
        <location evidence="3">Extracellular space</location>
    </subcellularLocation>
</comment>
<evidence type="ECO:0000256" key="1">
    <source>
        <dbReference type="ARBA" id="ARBA00001910"/>
    </source>
</evidence>
<evidence type="ECO:0000256" key="4">
    <source>
        <dbReference type="ARBA" id="ARBA00012462"/>
    </source>
</evidence>
<dbReference type="InterPro" id="IPR036852">
    <property type="entry name" value="Peptidase_S8/S53_dom_sf"/>
</dbReference>
<evidence type="ECO:0000256" key="10">
    <source>
        <dbReference type="ARBA" id="ARBA00022825"/>
    </source>
</evidence>
<dbReference type="InterPro" id="IPR050819">
    <property type="entry name" value="Tripeptidyl-peptidase_I"/>
</dbReference>
<evidence type="ECO:0000256" key="6">
    <source>
        <dbReference type="ARBA" id="ARBA00022670"/>
    </source>
</evidence>
<keyword evidence="19" id="KW-1185">Reference proteome</keyword>
<feature type="active site" description="Charge relay system" evidence="15">
    <location>
        <position position="516"/>
    </location>
</feature>
<evidence type="ECO:0000256" key="16">
    <source>
        <dbReference type="SAM" id="SignalP"/>
    </source>
</evidence>
<dbReference type="Pfam" id="PF09286">
    <property type="entry name" value="Pro-kuma_activ"/>
    <property type="match status" value="1"/>
</dbReference>
<evidence type="ECO:0000256" key="15">
    <source>
        <dbReference type="PROSITE-ProRule" id="PRU01032"/>
    </source>
</evidence>
<evidence type="ECO:0000256" key="7">
    <source>
        <dbReference type="ARBA" id="ARBA00022723"/>
    </source>
</evidence>
<feature type="binding site" evidence="15">
    <location>
        <position position="582"/>
    </location>
    <ligand>
        <name>Ca(2+)</name>
        <dbReference type="ChEBI" id="CHEBI:29108"/>
    </ligand>
</feature>
<dbReference type="InterPro" id="IPR015366">
    <property type="entry name" value="S53_propep"/>
</dbReference>
<feature type="active site" description="Charge relay system" evidence="15">
    <location>
        <position position="307"/>
    </location>
</feature>
<dbReference type="SMART" id="SM00944">
    <property type="entry name" value="Pro-kuma_activ"/>
    <property type="match status" value="1"/>
</dbReference>
<dbReference type="PROSITE" id="PS51695">
    <property type="entry name" value="SEDOLISIN"/>
    <property type="match status" value="1"/>
</dbReference>
<feature type="active site" description="Charge relay system" evidence="15">
    <location>
        <position position="311"/>
    </location>
</feature>
<dbReference type="GO" id="GO:0006508">
    <property type="term" value="P:proteolysis"/>
    <property type="evidence" value="ECO:0007669"/>
    <property type="project" value="UniProtKB-KW"/>
</dbReference>
<dbReference type="InterPro" id="IPR000209">
    <property type="entry name" value="Peptidase_S8/S53_dom"/>
</dbReference>
<keyword evidence="5" id="KW-0964">Secreted</keyword>
<dbReference type="GO" id="GO:0005576">
    <property type="term" value="C:extracellular region"/>
    <property type="evidence" value="ECO:0007669"/>
    <property type="project" value="UniProtKB-SubCell"/>
</dbReference>
<evidence type="ECO:0000256" key="11">
    <source>
        <dbReference type="ARBA" id="ARBA00022837"/>
    </source>
</evidence>
<gene>
    <name evidence="18" type="ORF">VP1G_06619</name>
</gene>
<keyword evidence="8 16" id="KW-0732">Signal</keyword>
<reference evidence="19" key="1">
    <citation type="submission" date="2014-12" db="EMBL/GenBank/DDBJ databases">
        <title>Genome Sequence of Valsa Canker Pathogens Uncovers a Specific Adaption of Colonization on Woody Bark.</title>
        <authorList>
            <person name="Yin Z."/>
            <person name="Liu H."/>
            <person name="Gao X."/>
            <person name="Li Z."/>
            <person name="Song N."/>
            <person name="Ke X."/>
            <person name="Dai Q."/>
            <person name="Wu Y."/>
            <person name="Sun Y."/>
            <person name="Xu J.-R."/>
            <person name="Kang Z.K."/>
            <person name="Wang L."/>
            <person name="Huang L."/>
        </authorList>
    </citation>
    <scope>NUCLEOTIDE SEQUENCE [LARGE SCALE GENOMIC DNA]</scope>
    <source>
        <strain evidence="19">SXYL134</strain>
    </source>
</reference>
<evidence type="ECO:0000256" key="12">
    <source>
        <dbReference type="ARBA" id="ARBA00023026"/>
    </source>
</evidence>
<keyword evidence="11 15" id="KW-0106">Calcium</keyword>
<keyword evidence="6 15" id="KW-0645">Protease</keyword>
<feature type="binding site" evidence="15">
    <location>
        <position position="580"/>
    </location>
    <ligand>
        <name>Ca(2+)</name>
        <dbReference type="ChEBI" id="CHEBI:29108"/>
    </ligand>
</feature>
<accession>A0A194V616</accession>
<dbReference type="AlphaFoldDB" id="A0A194V616"/>
<dbReference type="CDD" id="cd04056">
    <property type="entry name" value="Peptidases_S53"/>
    <property type="match status" value="1"/>
</dbReference>
<feature type="chain" id="PRO_5008266188" description="tripeptidyl-peptidase II" evidence="16">
    <location>
        <begin position="20"/>
        <end position="602"/>
    </location>
</feature>
<keyword evidence="14" id="KW-0325">Glycoprotein</keyword>
<dbReference type="STRING" id="694573.A0A194V616"/>
<comment type="function">
    <text evidence="2">Secreted tripeptidyl-peptidase which degrades proteins at acidic pHs and is involved in virulence.</text>
</comment>
<feature type="signal peptide" evidence="16">
    <location>
        <begin position="1"/>
        <end position="19"/>
    </location>
</feature>
<dbReference type="OrthoDB" id="409122at2759"/>